<keyword evidence="4" id="KW-0804">Transcription</keyword>
<dbReference type="Gene3D" id="1.10.8.60">
    <property type="match status" value="1"/>
</dbReference>
<dbReference type="Gene3D" id="1.10.10.60">
    <property type="entry name" value="Homeodomain-like"/>
    <property type="match status" value="1"/>
</dbReference>
<gene>
    <name evidence="6" type="ORF">IFT38_14855</name>
</gene>
<evidence type="ECO:0000256" key="2">
    <source>
        <dbReference type="ARBA" id="ARBA00022840"/>
    </source>
</evidence>
<dbReference type="Gene3D" id="3.40.50.300">
    <property type="entry name" value="P-loop containing nucleotide triphosphate hydrolases"/>
    <property type="match status" value="1"/>
</dbReference>
<evidence type="ECO:0000256" key="4">
    <source>
        <dbReference type="ARBA" id="ARBA00023163"/>
    </source>
</evidence>
<evidence type="ECO:0000313" key="6">
    <source>
        <dbReference type="EMBL" id="MBD8770824.1"/>
    </source>
</evidence>
<dbReference type="InterPro" id="IPR025944">
    <property type="entry name" value="Sigma_54_int_dom_CS"/>
</dbReference>
<sequence length="314" mass="34903">MQGKAMPVNSNAYPCEPCGLLGDSQPMRDLYKLISKFAATDSPVLIHGEAGTGKQLIARALHQQSPRRQQPFIVFDCQARTHRPGQTPLFAPGCGQSNVHPLSGSVLQAADRGTLLLQQVQDLPLDVQEQLLRFLQRKAAGEVDVRVLATSDTDLTLAMSRGQLREDLYYRLNVLEIVAVPLRERYGDLAMLANHFAQRYSRENGRRHRPFSQEALIAMGEHDWPGNVRELANRIRQAQALAPGNQIEAIDLGLGIETLVTAPMGTLNDYKHRAERQALGDVLLRHGGNLSTAARVLGVSRPTLYRLLHKHHMR</sequence>
<dbReference type="InterPro" id="IPR009057">
    <property type="entry name" value="Homeodomain-like_sf"/>
</dbReference>
<dbReference type="InterPro" id="IPR058031">
    <property type="entry name" value="AAA_lid_NorR"/>
</dbReference>
<name>A0ABR9C0J1_9PSED</name>
<dbReference type="Proteomes" id="UP000620025">
    <property type="component" value="Unassembled WGS sequence"/>
</dbReference>
<accession>A0ABR9C0J1</accession>
<dbReference type="InterPro" id="IPR002078">
    <property type="entry name" value="Sigma_54_int"/>
</dbReference>
<dbReference type="PANTHER" id="PTHR32071">
    <property type="entry name" value="TRANSCRIPTIONAL REGULATORY PROTEIN"/>
    <property type="match status" value="1"/>
</dbReference>
<evidence type="ECO:0000259" key="5">
    <source>
        <dbReference type="PROSITE" id="PS50045"/>
    </source>
</evidence>
<keyword evidence="1" id="KW-0547">Nucleotide-binding</keyword>
<dbReference type="Pfam" id="PF02954">
    <property type="entry name" value="HTH_8"/>
    <property type="match status" value="1"/>
</dbReference>
<dbReference type="CDD" id="cd00009">
    <property type="entry name" value="AAA"/>
    <property type="match status" value="1"/>
</dbReference>
<dbReference type="SUPFAM" id="SSF46689">
    <property type="entry name" value="Homeodomain-like"/>
    <property type="match status" value="1"/>
</dbReference>
<organism evidence="6 7">
    <name type="scientific">Pseudomonas coleopterorum</name>
    <dbReference type="NCBI Taxonomy" id="1605838"/>
    <lineage>
        <taxon>Bacteria</taxon>
        <taxon>Pseudomonadati</taxon>
        <taxon>Pseudomonadota</taxon>
        <taxon>Gammaproteobacteria</taxon>
        <taxon>Pseudomonadales</taxon>
        <taxon>Pseudomonadaceae</taxon>
        <taxon>Pseudomonas</taxon>
    </lineage>
</organism>
<evidence type="ECO:0000256" key="3">
    <source>
        <dbReference type="ARBA" id="ARBA00023015"/>
    </source>
</evidence>
<proteinExistence type="predicted"/>
<dbReference type="Pfam" id="PF00158">
    <property type="entry name" value="Sigma54_activat"/>
    <property type="match status" value="1"/>
</dbReference>
<dbReference type="PROSITE" id="PS50045">
    <property type="entry name" value="SIGMA54_INTERACT_4"/>
    <property type="match status" value="1"/>
</dbReference>
<evidence type="ECO:0000256" key="1">
    <source>
        <dbReference type="ARBA" id="ARBA00022741"/>
    </source>
</evidence>
<dbReference type="PANTHER" id="PTHR32071:SF120">
    <property type="entry name" value="TRANSCRIPTIONAL REGULATOR-RELATED"/>
    <property type="match status" value="1"/>
</dbReference>
<feature type="domain" description="Sigma-54 factor interaction" evidence="5">
    <location>
        <begin position="20"/>
        <end position="240"/>
    </location>
</feature>
<comment type="caution">
    <text evidence="6">The sequence shown here is derived from an EMBL/GenBank/DDBJ whole genome shotgun (WGS) entry which is preliminary data.</text>
</comment>
<keyword evidence="2" id="KW-0067">ATP-binding</keyword>
<protein>
    <submittedName>
        <fullName evidence="6">Sigma-54-dependent Fis family transcriptional regulator</fullName>
    </submittedName>
</protein>
<dbReference type="InterPro" id="IPR002197">
    <property type="entry name" value="HTH_Fis"/>
</dbReference>
<reference evidence="6 7" key="1">
    <citation type="journal article" date="2020" name="FEMS Microbiol. Ecol.">
        <title>Temporal dynamics of bacterial communities during seed development and maturation.</title>
        <authorList>
            <person name="Chesneau G."/>
            <person name="Torres-Cortes G."/>
            <person name="Briand M."/>
            <person name="Darrasse A."/>
            <person name="Preveaux A."/>
            <person name="Marais C."/>
            <person name="Jacques M.A."/>
            <person name="Shade A."/>
            <person name="Barret M."/>
        </authorList>
    </citation>
    <scope>NUCLEOTIDE SEQUENCE [LARGE SCALE GENOMIC DNA]</scope>
    <source>
        <strain evidence="6 7">CFBP13599</strain>
    </source>
</reference>
<keyword evidence="3" id="KW-0805">Transcription regulation</keyword>
<keyword evidence="7" id="KW-1185">Reference proteome</keyword>
<dbReference type="EMBL" id="JACYWZ010000006">
    <property type="protein sequence ID" value="MBD8770824.1"/>
    <property type="molecule type" value="Genomic_DNA"/>
</dbReference>
<dbReference type="PROSITE" id="PS00688">
    <property type="entry name" value="SIGMA54_INTERACT_3"/>
    <property type="match status" value="1"/>
</dbReference>
<dbReference type="PRINTS" id="PR01590">
    <property type="entry name" value="HTHFIS"/>
</dbReference>
<dbReference type="Pfam" id="PF25601">
    <property type="entry name" value="AAA_lid_14"/>
    <property type="match status" value="1"/>
</dbReference>
<evidence type="ECO:0000313" key="7">
    <source>
        <dbReference type="Proteomes" id="UP000620025"/>
    </source>
</evidence>
<dbReference type="InterPro" id="IPR027417">
    <property type="entry name" value="P-loop_NTPase"/>
</dbReference>
<dbReference type="SUPFAM" id="SSF52540">
    <property type="entry name" value="P-loop containing nucleoside triphosphate hydrolases"/>
    <property type="match status" value="1"/>
</dbReference>